<dbReference type="AlphaFoldDB" id="A0A2W1JMT0"/>
<dbReference type="RefSeq" id="WP_110984795.1">
    <property type="nucleotide sequence ID" value="NZ_CAWNWM010000002.1"/>
</dbReference>
<evidence type="ECO:0000256" key="2">
    <source>
        <dbReference type="SAM" id="SignalP"/>
    </source>
</evidence>
<feature type="signal peptide" evidence="2">
    <location>
        <begin position="1"/>
        <end position="19"/>
    </location>
</feature>
<accession>A0A2W1JMT0</accession>
<keyword evidence="4" id="KW-1185">Reference proteome</keyword>
<evidence type="ECO:0000313" key="3">
    <source>
        <dbReference type="EMBL" id="PZD74589.1"/>
    </source>
</evidence>
<keyword evidence="2" id="KW-0732">Signal</keyword>
<feature type="chain" id="PRO_5015995744" evidence="2">
    <location>
        <begin position="20"/>
        <end position="390"/>
    </location>
</feature>
<protein>
    <submittedName>
        <fullName evidence="3">Uncharacterized protein</fullName>
    </submittedName>
</protein>
<dbReference type="Proteomes" id="UP000248857">
    <property type="component" value="Unassembled WGS sequence"/>
</dbReference>
<name>A0A2W1JMT0_9CYAN</name>
<feature type="region of interest" description="Disordered" evidence="1">
    <location>
        <begin position="323"/>
        <end position="390"/>
    </location>
</feature>
<organism evidence="3 4">
    <name type="scientific">Acaryochloris thomasi RCC1774</name>
    <dbReference type="NCBI Taxonomy" id="1764569"/>
    <lineage>
        <taxon>Bacteria</taxon>
        <taxon>Bacillati</taxon>
        <taxon>Cyanobacteriota</taxon>
        <taxon>Cyanophyceae</taxon>
        <taxon>Acaryochloridales</taxon>
        <taxon>Acaryochloridaceae</taxon>
        <taxon>Acaryochloris</taxon>
        <taxon>Acaryochloris thomasi</taxon>
    </lineage>
</organism>
<dbReference type="EMBL" id="PQWO01000002">
    <property type="protein sequence ID" value="PZD74589.1"/>
    <property type="molecule type" value="Genomic_DNA"/>
</dbReference>
<comment type="caution">
    <text evidence="3">The sequence shown here is derived from an EMBL/GenBank/DDBJ whole genome shotgun (WGS) entry which is preliminary data.</text>
</comment>
<evidence type="ECO:0000313" key="4">
    <source>
        <dbReference type="Proteomes" id="UP000248857"/>
    </source>
</evidence>
<reference evidence="3 4" key="1">
    <citation type="journal article" date="2018" name="Sci. Rep.">
        <title>A novel species of the marine cyanobacterium Acaryochloris with a unique pigment content and lifestyle.</title>
        <authorList>
            <person name="Partensky F."/>
            <person name="Six C."/>
            <person name="Ratin M."/>
            <person name="Garczarek L."/>
            <person name="Vaulot D."/>
            <person name="Probert I."/>
            <person name="Calteau A."/>
            <person name="Gourvil P."/>
            <person name="Marie D."/>
            <person name="Grebert T."/>
            <person name="Bouchier C."/>
            <person name="Le Panse S."/>
            <person name="Gachenot M."/>
            <person name="Rodriguez F."/>
            <person name="Garrido J.L."/>
        </authorList>
    </citation>
    <scope>NUCLEOTIDE SEQUENCE [LARGE SCALE GENOMIC DNA]</scope>
    <source>
        <strain evidence="3 4">RCC1774</strain>
    </source>
</reference>
<dbReference type="OrthoDB" id="421804at2"/>
<sequence length="390" mass="42558">MLVAIIFAFVTGVSIEAMAAEDAGVGIFSKLQASRNVEIFEVSPPEVIQELRSLLSSRQPQVEILSPRADQVVEDRTVSVDLQVEGLPIFKNAELGLGPHLRLFVDDQPGQAIYDLLEPVTLGKLKPGTHTLRVLAVYPWFESFKNQGAYAEVTFHVFTKTRDNQPTSTHPLLTYNQPQDFLGAEPVLLDFYVSGLPKSETGSDRQSDVFPGQVRVTVNDNSFLIPGWKSLYLEGLHSGTNWVRLELLDEKGVAIANTYNETVRLVDLQSDGQDSLAQIVRGDLTTSQAQGIVDPDYRPAPIVEVAAPEPTVDELPELDSIESGAAEPSEKTPALTPEQPDLPASVVEIDEQEATPPEVTPPEKPDSLPERVTTTPLETEASGDLDAITE</sequence>
<gene>
    <name evidence="3" type="ORF">C1752_00822</name>
</gene>
<proteinExistence type="predicted"/>
<evidence type="ECO:0000256" key="1">
    <source>
        <dbReference type="SAM" id="MobiDB-lite"/>
    </source>
</evidence>
<feature type="compositionally biased region" description="Acidic residues" evidence="1">
    <location>
        <begin position="381"/>
        <end position="390"/>
    </location>
</feature>